<reference evidence="6 7" key="1">
    <citation type="submission" date="2017-01" db="EMBL/GenBank/DDBJ databases">
        <authorList>
            <person name="Mah S.A."/>
            <person name="Swanson W.J."/>
            <person name="Moy G.W."/>
            <person name="Vacquier V.D."/>
        </authorList>
    </citation>
    <scope>NUCLEOTIDE SEQUENCE [LARGE SCALE GENOMIC DNA]</scope>
    <source>
        <strain evidence="6 7">ASpG1</strain>
    </source>
</reference>
<keyword evidence="2" id="KW-0442">Lipid degradation</keyword>
<sequence>MAWFVKCITLRVWVSLVILCVVALLAFLVAMLLFRHVGREIPGSQERMEAVPIDTVRSDAPELARLQRGFVGVRTLEFSNPDQLDVEEVSRGNIGERSDRILPVEIWYPAARREGNTVYEVTGRDGDPLLLRGAAHRDAPADYSRGPFPLVILSHGYPGNRFLMSHFGEFLAGLGYVVVSIDHKDSTYTDQGAFAGTLRNRALDQVFVLQETARLSKEGSGSFLERLADPDRTGLIGYSMGGYGALNALGAGLSDRVLDADFSLPGVLDERLASHPEYAQTIDPRIRAAVVIAPWGAQAGLWDAPSFEKISVPLFFMAGTSDSVSGYQEGPRAAFLKTRATSRYLLSYELAGHAVAAPIPVPAWVWAGRTGFGHYADPVWDTVTMNNIAQHFVAAFFGQELKGDASMTRFLREQPGDDDQVASFPEVPRGTRLEFLQSGE</sequence>
<keyword evidence="4" id="KW-1133">Transmembrane helix</keyword>
<dbReference type="OrthoDB" id="9814760at2"/>
<keyword evidence="1 6" id="KW-0378">Hydrolase</keyword>
<evidence type="ECO:0000256" key="2">
    <source>
        <dbReference type="ARBA" id="ARBA00022963"/>
    </source>
</evidence>
<name>A0A1N6SZK3_9SPIO</name>
<evidence type="ECO:0000256" key="4">
    <source>
        <dbReference type="SAM" id="Phobius"/>
    </source>
</evidence>
<protein>
    <submittedName>
        <fullName evidence="6">Platelet-activating factor acetylhydrolase, isoform II</fullName>
    </submittedName>
</protein>
<dbReference type="RefSeq" id="WP_076488775.1">
    <property type="nucleotide sequence ID" value="NZ_FTMS01000009.1"/>
</dbReference>
<dbReference type="PANTHER" id="PTHR10272:SF0">
    <property type="entry name" value="PLATELET-ACTIVATING FACTOR ACETYLHYDROLASE"/>
    <property type="match status" value="1"/>
</dbReference>
<feature type="transmembrane region" description="Helical" evidence="4">
    <location>
        <begin position="12"/>
        <end position="34"/>
    </location>
</feature>
<evidence type="ECO:0000313" key="6">
    <source>
        <dbReference type="EMBL" id="SIQ46502.1"/>
    </source>
</evidence>
<dbReference type="PANTHER" id="PTHR10272">
    <property type="entry name" value="PLATELET-ACTIVATING FACTOR ACETYLHYDROLASE"/>
    <property type="match status" value="1"/>
</dbReference>
<keyword evidence="3" id="KW-0443">Lipid metabolism</keyword>
<dbReference type="STRING" id="159291.SAMN05920897_10959"/>
<evidence type="ECO:0000256" key="3">
    <source>
        <dbReference type="ARBA" id="ARBA00023098"/>
    </source>
</evidence>
<organism evidence="6 7">
    <name type="scientific">Alkalispirochaeta americana</name>
    <dbReference type="NCBI Taxonomy" id="159291"/>
    <lineage>
        <taxon>Bacteria</taxon>
        <taxon>Pseudomonadati</taxon>
        <taxon>Spirochaetota</taxon>
        <taxon>Spirochaetia</taxon>
        <taxon>Spirochaetales</taxon>
        <taxon>Spirochaetaceae</taxon>
        <taxon>Alkalispirochaeta</taxon>
    </lineage>
</organism>
<dbReference type="Proteomes" id="UP000186400">
    <property type="component" value="Unassembled WGS sequence"/>
</dbReference>
<dbReference type="GO" id="GO:0003847">
    <property type="term" value="F:1-alkyl-2-acetylglycerophosphocholine esterase activity"/>
    <property type="evidence" value="ECO:0007669"/>
    <property type="project" value="TreeGrafter"/>
</dbReference>
<dbReference type="InterPro" id="IPR041127">
    <property type="entry name" value="PET_hydrolase/cutinase-like"/>
</dbReference>
<evidence type="ECO:0000313" key="7">
    <source>
        <dbReference type="Proteomes" id="UP000186400"/>
    </source>
</evidence>
<keyword evidence="4" id="KW-0472">Membrane</keyword>
<proteinExistence type="predicted"/>
<evidence type="ECO:0000259" key="5">
    <source>
        <dbReference type="Pfam" id="PF12740"/>
    </source>
</evidence>
<dbReference type="AlphaFoldDB" id="A0A1N6SZK3"/>
<keyword evidence="4" id="KW-0812">Transmembrane</keyword>
<feature type="domain" description="PET hydrolase/cutinase-like" evidence="5">
    <location>
        <begin position="141"/>
        <end position="248"/>
    </location>
</feature>
<keyword evidence="7" id="KW-1185">Reference proteome</keyword>
<accession>A0A1N6SZK3</accession>
<evidence type="ECO:0000256" key="1">
    <source>
        <dbReference type="ARBA" id="ARBA00022801"/>
    </source>
</evidence>
<dbReference type="Gene3D" id="3.40.50.1820">
    <property type="entry name" value="alpha/beta hydrolase"/>
    <property type="match status" value="1"/>
</dbReference>
<dbReference type="GO" id="GO:0016042">
    <property type="term" value="P:lipid catabolic process"/>
    <property type="evidence" value="ECO:0007669"/>
    <property type="project" value="UniProtKB-KW"/>
</dbReference>
<dbReference type="InterPro" id="IPR029058">
    <property type="entry name" value="AB_hydrolase_fold"/>
</dbReference>
<dbReference type="Pfam" id="PF12740">
    <property type="entry name" value="PETase"/>
    <property type="match status" value="1"/>
</dbReference>
<dbReference type="SUPFAM" id="SSF53474">
    <property type="entry name" value="alpha/beta-Hydrolases"/>
    <property type="match status" value="1"/>
</dbReference>
<gene>
    <name evidence="6" type="ORF">SAMN05920897_10959</name>
</gene>
<dbReference type="EMBL" id="FTMS01000009">
    <property type="protein sequence ID" value="SIQ46502.1"/>
    <property type="molecule type" value="Genomic_DNA"/>
</dbReference>